<dbReference type="InterPro" id="IPR006710">
    <property type="entry name" value="Glyco_hydro_43"/>
</dbReference>
<keyword evidence="6" id="KW-1185">Reference proteome</keyword>
<proteinExistence type="inferred from homology"/>
<gene>
    <name evidence="5" type="ORF">FYJ85_07160</name>
</gene>
<accession>A0A844G1I7</accession>
<dbReference type="AlphaFoldDB" id="A0A844G1I7"/>
<dbReference type="Proteomes" id="UP000435649">
    <property type="component" value="Unassembled WGS sequence"/>
</dbReference>
<dbReference type="GO" id="GO:0005975">
    <property type="term" value="P:carbohydrate metabolic process"/>
    <property type="evidence" value="ECO:0007669"/>
    <property type="project" value="InterPro"/>
</dbReference>
<sequence>MTELLACPGMSGEIWLDTDGVPINAHGGGILKEGNLFYWYGEHKVAGTRGNLAWVGVHVYRSDDLVHWCDAGIAFDIRDGGSLLPGCVIERPKVVRSPAGKFVMWFHLERDCTYSDARQAVAVADRPEGPFRLLWHGRPNPGVWAQNTPPELKESARIEAARREMPTLPYDANPLTPQLSVLGMDLETGQQSRDMTLFVDDDRTAYVVYASEKNSTLHLAELDRTYTGFTGRYWRLFPWRWMEAPVLFKRNGKYYFIGSGCTGWAPNAARSAVADRLAGPWTELGNPAVDAGGDITYGAQGTFALQLAPDEIIFMADRWNPENAIDGRYLWLPVEWKAERPILREPAYQCLCRNLV</sequence>
<comment type="caution">
    <text evidence="5">The sequence shown here is derived from an EMBL/GenBank/DDBJ whole genome shotgun (WGS) entry which is preliminary data.</text>
</comment>
<protein>
    <submittedName>
        <fullName evidence="5">Family 43 glycosylhydrolase</fullName>
    </submittedName>
</protein>
<dbReference type="EMBL" id="VUNS01000005">
    <property type="protein sequence ID" value="MST96824.1"/>
    <property type="molecule type" value="Genomic_DNA"/>
</dbReference>
<dbReference type="Gene3D" id="2.115.10.20">
    <property type="entry name" value="Glycosyl hydrolase domain, family 43"/>
    <property type="match status" value="1"/>
</dbReference>
<organism evidence="5 6">
    <name type="scientific">Victivallis lenta</name>
    <dbReference type="NCBI Taxonomy" id="2606640"/>
    <lineage>
        <taxon>Bacteria</taxon>
        <taxon>Pseudomonadati</taxon>
        <taxon>Lentisphaerota</taxon>
        <taxon>Lentisphaeria</taxon>
        <taxon>Victivallales</taxon>
        <taxon>Victivallaceae</taxon>
        <taxon>Victivallis</taxon>
    </lineage>
</organism>
<keyword evidence="2 4" id="KW-0378">Hydrolase</keyword>
<dbReference type="PANTHER" id="PTHR22925">
    <property type="entry name" value="GLYCOSYL HYDROLASE 43 FAMILY MEMBER"/>
    <property type="match status" value="1"/>
</dbReference>
<evidence type="ECO:0000256" key="1">
    <source>
        <dbReference type="ARBA" id="ARBA00009865"/>
    </source>
</evidence>
<reference evidence="5 6" key="1">
    <citation type="submission" date="2019-08" db="EMBL/GenBank/DDBJ databases">
        <title>In-depth cultivation of the pig gut microbiome towards novel bacterial diversity and tailored functional studies.</title>
        <authorList>
            <person name="Wylensek D."/>
            <person name="Hitch T.C.A."/>
            <person name="Clavel T."/>
        </authorList>
    </citation>
    <scope>NUCLEOTIDE SEQUENCE [LARGE SCALE GENOMIC DNA]</scope>
    <source>
        <strain evidence="5 6">BBE-744-WT-12</strain>
    </source>
</reference>
<evidence type="ECO:0000256" key="3">
    <source>
        <dbReference type="ARBA" id="ARBA00023295"/>
    </source>
</evidence>
<name>A0A844G1I7_9BACT</name>
<dbReference type="InterPro" id="IPR023296">
    <property type="entry name" value="Glyco_hydro_beta-prop_sf"/>
</dbReference>
<dbReference type="GO" id="GO:0004553">
    <property type="term" value="F:hydrolase activity, hydrolyzing O-glycosyl compounds"/>
    <property type="evidence" value="ECO:0007669"/>
    <property type="project" value="InterPro"/>
</dbReference>
<dbReference type="PANTHER" id="PTHR22925:SF3">
    <property type="entry name" value="GLYCOSYL HYDROLASE FAMILY PROTEIN 43"/>
    <property type="match status" value="1"/>
</dbReference>
<dbReference type="Pfam" id="PF04616">
    <property type="entry name" value="Glyco_hydro_43"/>
    <property type="match status" value="1"/>
</dbReference>
<evidence type="ECO:0000256" key="2">
    <source>
        <dbReference type="ARBA" id="ARBA00022801"/>
    </source>
</evidence>
<dbReference type="CDD" id="cd18825">
    <property type="entry name" value="GH43_CtGH43-like"/>
    <property type="match status" value="1"/>
</dbReference>
<evidence type="ECO:0000313" key="6">
    <source>
        <dbReference type="Proteomes" id="UP000435649"/>
    </source>
</evidence>
<evidence type="ECO:0000313" key="5">
    <source>
        <dbReference type="EMBL" id="MST96824.1"/>
    </source>
</evidence>
<dbReference type="RefSeq" id="WP_154417568.1">
    <property type="nucleotide sequence ID" value="NZ_VUNS01000005.1"/>
</dbReference>
<comment type="similarity">
    <text evidence="1 4">Belongs to the glycosyl hydrolase 43 family.</text>
</comment>
<dbReference type="SUPFAM" id="SSF75005">
    <property type="entry name" value="Arabinanase/levansucrase/invertase"/>
    <property type="match status" value="1"/>
</dbReference>
<keyword evidence="3 4" id="KW-0326">Glycosidase</keyword>
<evidence type="ECO:0000256" key="4">
    <source>
        <dbReference type="RuleBase" id="RU361187"/>
    </source>
</evidence>